<dbReference type="EMBL" id="PYHP01000022">
    <property type="protein sequence ID" value="PUA39443.1"/>
    <property type="molecule type" value="Genomic_DNA"/>
</dbReference>
<protein>
    <submittedName>
        <fullName evidence="1">Uncharacterized protein</fullName>
    </submittedName>
</protein>
<proteinExistence type="predicted"/>
<organism evidence="1 2">
    <name type="scientific">Paenibacillus elgii</name>
    <dbReference type="NCBI Taxonomy" id="189691"/>
    <lineage>
        <taxon>Bacteria</taxon>
        <taxon>Bacillati</taxon>
        <taxon>Bacillota</taxon>
        <taxon>Bacilli</taxon>
        <taxon>Bacillales</taxon>
        <taxon>Paenibacillaceae</taxon>
        <taxon>Paenibacillus</taxon>
    </lineage>
</organism>
<comment type="caution">
    <text evidence="1">The sequence shown here is derived from an EMBL/GenBank/DDBJ whole genome shotgun (WGS) entry which is preliminary data.</text>
</comment>
<accession>A0A2T6G5L2</accession>
<evidence type="ECO:0000313" key="2">
    <source>
        <dbReference type="Proteomes" id="UP000244184"/>
    </source>
</evidence>
<dbReference type="Proteomes" id="UP000244184">
    <property type="component" value="Unassembled WGS sequence"/>
</dbReference>
<sequence>MQLGGTFYEKVIAHGRFLAAKHGANGDEVFPTMPGHFSLNAYFRDNPEITALLNKYGFNKWYLEDPENNLELTIKEDIVKLKTP</sequence>
<name>A0A2T6G5L2_9BACL</name>
<reference evidence="1 2" key="1">
    <citation type="submission" date="2018-03" db="EMBL/GenBank/DDBJ databases">
        <title>Genome sequence of Paenibacillus elgii strain AC13 an antimicrobial compound producing bacteria.</title>
        <authorList>
            <person name="Kurokawa A.S."/>
            <person name="Araujo J.F."/>
            <person name="Costa R.A."/>
            <person name="Ortega D.B."/>
            <person name="Pires A.S."/>
            <person name="Pappas G.J.Jr."/>
            <person name="Franco O.L."/>
            <person name="Barreto C."/>
            <person name="Magalhaes B.S."/>
            <person name="Kruger R.H."/>
        </authorList>
    </citation>
    <scope>NUCLEOTIDE SEQUENCE [LARGE SCALE GENOMIC DNA]</scope>
    <source>
        <strain evidence="1 2">AC13</strain>
    </source>
</reference>
<evidence type="ECO:0000313" key="1">
    <source>
        <dbReference type="EMBL" id="PUA39443.1"/>
    </source>
</evidence>
<dbReference type="AlphaFoldDB" id="A0A2T6G5L2"/>
<gene>
    <name evidence="1" type="ORF">C8Z91_08425</name>
</gene>
<dbReference type="RefSeq" id="WP_108531045.1">
    <property type="nucleotide sequence ID" value="NZ_PYHP01000022.1"/>
</dbReference>